<dbReference type="AlphaFoldDB" id="A0A080M1N8"/>
<evidence type="ECO:0000313" key="2">
    <source>
        <dbReference type="EMBL" id="KFB75026.1"/>
    </source>
</evidence>
<comment type="caution">
    <text evidence="2">The sequence shown here is derived from an EMBL/GenBank/DDBJ whole genome shotgun (WGS) entry which is preliminary data.</text>
</comment>
<name>A0A080M1N8_9PROT</name>
<dbReference type="EMBL" id="JDST02000108">
    <property type="protein sequence ID" value="KFB75026.1"/>
    <property type="molecule type" value="Genomic_DNA"/>
</dbReference>
<keyword evidence="3" id="KW-1185">Reference proteome</keyword>
<sequence length="297" mass="32196">MRPLLRVFRVWFLVAVAAFWPSAHAALGDVSYDPHPALIDEDEVAQFDAFNFLAEAVVTSSGGASARQDFERGFANAQVLTDWVRLGDNRVRLGFGDSLARIDWRSRIGQIDPGATAFGLFHPHGTYGNAPGVAGDPRNFIADHYFLTADAVPGEAKPYFVMQFERPIVFVALSVSDYTSGVGGSRRFDLLVGDDLASAVALPEYGHRRDFTFPSDELIDGGFFHVVGNGKGVWSPSVSNRYPRFNFAVLRLDPADATVGFDNLIVVNAVPQPGVLALLLAGLGALAATWRRPAART</sequence>
<reference evidence="2" key="1">
    <citation type="submission" date="2014-02" db="EMBL/GenBank/DDBJ databases">
        <title>Expanding our view of genomic diversity in Candidatus Accumulibacter clades.</title>
        <authorList>
            <person name="Skennerton C.T."/>
            <person name="Barr J.J."/>
            <person name="Slater F.R."/>
            <person name="Bond P.L."/>
            <person name="Tyson G.W."/>
        </authorList>
    </citation>
    <scope>NUCLEOTIDE SEQUENCE [LARGE SCALE GENOMIC DNA]</scope>
</reference>
<accession>A0A080M1N8</accession>
<keyword evidence="1" id="KW-0732">Signal</keyword>
<gene>
    <name evidence="2" type="ORF">AW06_003964</name>
</gene>
<feature type="signal peptide" evidence="1">
    <location>
        <begin position="1"/>
        <end position="25"/>
    </location>
</feature>
<proteinExistence type="predicted"/>
<evidence type="ECO:0008006" key="4">
    <source>
        <dbReference type="Google" id="ProtNLM"/>
    </source>
</evidence>
<evidence type="ECO:0000313" key="3">
    <source>
        <dbReference type="Proteomes" id="UP000021315"/>
    </source>
</evidence>
<dbReference type="Proteomes" id="UP000021315">
    <property type="component" value="Unassembled WGS sequence"/>
</dbReference>
<organism evidence="2 3">
    <name type="scientific">Candidatus Accumulibacter cognatus</name>
    <dbReference type="NCBI Taxonomy" id="2954383"/>
    <lineage>
        <taxon>Bacteria</taxon>
        <taxon>Pseudomonadati</taxon>
        <taxon>Pseudomonadota</taxon>
        <taxon>Betaproteobacteria</taxon>
        <taxon>Candidatus Accumulibacter</taxon>
    </lineage>
</organism>
<feature type="chain" id="PRO_5001750749" description="PEP-CTERM sorting domain-containing protein" evidence="1">
    <location>
        <begin position="26"/>
        <end position="297"/>
    </location>
</feature>
<evidence type="ECO:0000256" key="1">
    <source>
        <dbReference type="SAM" id="SignalP"/>
    </source>
</evidence>
<dbReference type="RefSeq" id="WP_034952957.1">
    <property type="nucleotide sequence ID" value="NZ_JDST02000108.1"/>
</dbReference>
<protein>
    <recommendedName>
        <fullName evidence="4">PEP-CTERM sorting domain-containing protein</fullName>
    </recommendedName>
</protein>